<dbReference type="InterPro" id="IPR020904">
    <property type="entry name" value="Sc_DH/Rdtase_CS"/>
</dbReference>
<protein>
    <submittedName>
        <fullName evidence="3">3-oxoacyl-ACP reductase FabG</fullName>
    </submittedName>
</protein>
<organism evidence="3 4">
    <name type="scientific">Bacillus infantis</name>
    <dbReference type="NCBI Taxonomy" id="324767"/>
    <lineage>
        <taxon>Bacteria</taxon>
        <taxon>Bacillati</taxon>
        <taxon>Bacillota</taxon>
        <taxon>Bacilli</taxon>
        <taxon>Bacillales</taxon>
        <taxon>Bacillaceae</taxon>
        <taxon>Bacillus</taxon>
    </lineage>
</organism>
<dbReference type="RefSeq" id="WP_148950761.1">
    <property type="nucleotide sequence ID" value="NZ_VTES01000006.1"/>
</dbReference>
<dbReference type="InterPro" id="IPR002347">
    <property type="entry name" value="SDR_fam"/>
</dbReference>
<dbReference type="Pfam" id="PF13561">
    <property type="entry name" value="adh_short_C2"/>
    <property type="match status" value="1"/>
</dbReference>
<dbReference type="GO" id="GO:0006633">
    <property type="term" value="P:fatty acid biosynthetic process"/>
    <property type="evidence" value="ECO:0007669"/>
    <property type="project" value="TreeGrafter"/>
</dbReference>
<sequence length="249" mass="27364">MENIQFNFRNKKAFVTGGSRGIGSEIVKRLSQSGCDVFFTYNSNKEKALEIINDCSDFEGKVKAYFCDLSNLKSIDDLYEELRAEGQMDYLINNAGITKDKPLFKMDTDDFVSVLQVNLIASMYVCKKFARQIMLSKGAIVNLSSIAGITGTAGQTNYASSKGGLIAFSKSLSKELGRLNIRVNTVAPGYIYTDMTSPFNDQDVKEICTNISLKRFGNTEEVASTVLFLLSSESSYITGQTIVVDGGLI</sequence>
<name>A0A5D4SES9_9BACI</name>
<dbReference type="AlphaFoldDB" id="A0A5D4SES9"/>
<dbReference type="GO" id="GO:0048038">
    <property type="term" value="F:quinone binding"/>
    <property type="evidence" value="ECO:0007669"/>
    <property type="project" value="TreeGrafter"/>
</dbReference>
<dbReference type="PANTHER" id="PTHR42760">
    <property type="entry name" value="SHORT-CHAIN DEHYDROGENASES/REDUCTASES FAMILY MEMBER"/>
    <property type="match status" value="1"/>
</dbReference>
<dbReference type="PROSITE" id="PS00061">
    <property type="entry name" value="ADH_SHORT"/>
    <property type="match status" value="1"/>
</dbReference>
<dbReference type="PRINTS" id="PR00081">
    <property type="entry name" value="GDHRDH"/>
</dbReference>
<evidence type="ECO:0000313" key="3">
    <source>
        <dbReference type="EMBL" id="TYS60614.1"/>
    </source>
</evidence>
<dbReference type="FunFam" id="3.40.50.720:FF:000173">
    <property type="entry name" value="3-oxoacyl-[acyl-carrier protein] reductase"/>
    <property type="match status" value="1"/>
</dbReference>
<dbReference type="Gene3D" id="3.40.50.720">
    <property type="entry name" value="NAD(P)-binding Rossmann-like Domain"/>
    <property type="match status" value="1"/>
</dbReference>
<evidence type="ECO:0000256" key="2">
    <source>
        <dbReference type="ARBA" id="ARBA00023002"/>
    </source>
</evidence>
<comment type="caution">
    <text evidence="3">The sequence shown here is derived from an EMBL/GenBank/DDBJ whole genome shotgun (WGS) entry which is preliminary data.</text>
</comment>
<dbReference type="EMBL" id="VTES01000006">
    <property type="protein sequence ID" value="TYS60614.1"/>
    <property type="molecule type" value="Genomic_DNA"/>
</dbReference>
<comment type="similarity">
    <text evidence="1">Belongs to the short-chain dehydrogenases/reductases (SDR) family.</text>
</comment>
<dbReference type="GO" id="GO:0016616">
    <property type="term" value="F:oxidoreductase activity, acting on the CH-OH group of donors, NAD or NADP as acceptor"/>
    <property type="evidence" value="ECO:0007669"/>
    <property type="project" value="TreeGrafter"/>
</dbReference>
<dbReference type="SUPFAM" id="SSF51735">
    <property type="entry name" value="NAD(P)-binding Rossmann-fold domains"/>
    <property type="match status" value="1"/>
</dbReference>
<proteinExistence type="inferred from homology"/>
<dbReference type="Proteomes" id="UP000323732">
    <property type="component" value="Unassembled WGS sequence"/>
</dbReference>
<dbReference type="PANTHER" id="PTHR42760:SF133">
    <property type="entry name" value="3-OXOACYL-[ACYL-CARRIER-PROTEIN] REDUCTASE"/>
    <property type="match status" value="1"/>
</dbReference>
<reference evidence="3 4" key="1">
    <citation type="submission" date="2019-08" db="EMBL/GenBank/DDBJ databases">
        <title>Bacillus genomes from the desert of Cuatro Cienegas, Coahuila.</title>
        <authorList>
            <person name="Olmedo-Alvarez G."/>
        </authorList>
    </citation>
    <scope>NUCLEOTIDE SEQUENCE [LARGE SCALE GENOMIC DNA]</scope>
    <source>
        <strain evidence="3 4">CH37_1T</strain>
    </source>
</reference>
<keyword evidence="2" id="KW-0560">Oxidoreductase</keyword>
<dbReference type="NCBIfam" id="NF009466">
    <property type="entry name" value="PRK12826.1-2"/>
    <property type="match status" value="1"/>
</dbReference>
<accession>A0A5D4SES9</accession>
<gene>
    <name evidence="3" type="ORF">FZD47_20620</name>
</gene>
<dbReference type="InterPro" id="IPR036291">
    <property type="entry name" value="NAD(P)-bd_dom_sf"/>
</dbReference>
<evidence type="ECO:0000313" key="4">
    <source>
        <dbReference type="Proteomes" id="UP000323732"/>
    </source>
</evidence>
<dbReference type="PRINTS" id="PR00080">
    <property type="entry name" value="SDRFAMILY"/>
</dbReference>
<evidence type="ECO:0000256" key="1">
    <source>
        <dbReference type="ARBA" id="ARBA00006484"/>
    </source>
</evidence>